<dbReference type="EMBL" id="JAQQWI010000002">
    <property type="protein sequence ID" value="KAK8037362.1"/>
    <property type="molecule type" value="Genomic_DNA"/>
</dbReference>
<comment type="caution">
    <text evidence="5">The sequence shown here is derived from an EMBL/GenBank/DDBJ whole genome shotgun (WGS) entry which is preliminary data.</text>
</comment>
<dbReference type="PANTHER" id="PTHR42940">
    <property type="entry name" value="ALCOHOL DEHYDROGENASE 1-RELATED"/>
    <property type="match status" value="1"/>
</dbReference>
<evidence type="ECO:0000313" key="5">
    <source>
        <dbReference type="EMBL" id="KAK8037362.1"/>
    </source>
</evidence>
<evidence type="ECO:0000313" key="6">
    <source>
        <dbReference type="Proteomes" id="UP001396898"/>
    </source>
</evidence>
<protein>
    <recommendedName>
        <fullName evidence="7">Alcohol dehydrogenase-like C-terminal domain-containing protein</fullName>
    </recommendedName>
</protein>
<dbReference type="Proteomes" id="UP001396898">
    <property type="component" value="Unassembled WGS sequence"/>
</dbReference>
<gene>
    <name evidence="5" type="ORF">PG991_000708</name>
</gene>
<dbReference type="SUPFAM" id="SSF51735">
    <property type="entry name" value="NAD(P)-binding Rossmann-fold domains"/>
    <property type="match status" value="1"/>
</dbReference>
<dbReference type="InterPro" id="IPR036291">
    <property type="entry name" value="NAD(P)-bd_dom_sf"/>
</dbReference>
<name>A0ABR1SSS9_9PEZI</name>
<dbReference type="Gene3D" id="3.90.180.10">
    <property type="entry name" value="Medium-chain alcohol dehydrogenases, catalytic domain"/>
    <property type="match status" value="1"/>
</dbReference>
<evidence type="ECO:0000256" key="1">
    <source>
        <dbReference type="ARBA" id="ARBA00001947"/>
    </source>
</evidence>
<keyword evidence="2" id="KW-0479">Metal-binding</keyword>
<accession>A0ABR1SSS9</accession>
<proteinExistence type="predicted"/>
<dbReference type="PANTHER" id="PTHR42940:SF7">
    <property type="entry name" value="ALCOHOL DEHYDROGENASE-LIKE N-TERMINAL DOMAIN-CONTAINING PROTEIN"/>
    <property type="match status" value="1"/>
</dbReference>
<dbReference type="Gene3D" id="3.40.50.720">
    <property type="entry name" value="NAD(P)-binding Rossmann-like Domain"/>
    <property type="match status" value="1"/>
</dbReference>
<reference evidence="5 6" key="1">
    <citation type="submission" date="2023-01" db="EMBL/GenBank/DDBJ databases">
        <title>Analysis of 21 Apiospora genomes using comparative genomics revels a genus with tremendous synthesis potential of carbohydrate active enzymes and secondary metabolites.</title>
        <authorList>
            <person name="Sorensen T."/>
        </authorList>
    </citation>
    <scope>NUCLEOTIDE SEQUENCE [LARGE SCALE GENOMIC DNA]</scope>
    <source>
        <strain evidence="5 6">CBS 20057</strain>
    </source>
</reference>
<sequence length="199" mass="21461">MYLGMLNLSTSLRLPLEQPFYVGIMGFAYGSARIPFHVDWAKFAPMLCAGSTSFSSLRLGHLAIQYAAKLGYRVVAITRDGTKETFARPLGAHKNIDCSQGGAKLAVANAPTVATVAPLLKGLGVLACPVTCLFSIASMLQNRLSVQVWSCGHATDSEDTIAFTDMQKIDCMIEKFPLDKANEVIILKGDVQFAAIIIM</sequence>
<evidence type="ECO:0000256" key="4">
    <source>
        <dbReference type="ARBA" id="ARBA00023002"/>
    </source>
</evidence>
<evidence type="ECO:0008006" key="7">
    <source>
        <dbReference type="Google" id="ProtNLM"/>
    </source>
</evidence>
<keyword evidence="3" id="KW-0862">Zinc</keyword>
<comment type="cofactor">
    <cofactor evidence="1">
        <name>Zn(2+)</name>
        <dbReference type="ChEBI" id="CHEBI:29105"/>
    </cofactor>
</comment>
<keyword evidence="6" id="KW-1185">Reference proteome</keyword>
<keyword evidence="4" id="KW-0560">Oxidoreductase</keyword>
<evidence type="ECO:0000256" key="2">
    <source>
        <dbReference type="ARBA" id="ARBA00022723"/>
    </source>
</evidence>
<evidence type="ECO:0000256" key="3">
    <source>
        <dbReference type="ARBA" id="ARBA00022833"/>
    </source>
</evidence>
<organism evidence="5 6">
    <name type="scientific">Apiospora marii</name>
    <dbReference type="NCBI Taxonomy" id="335849"/>
    <lineage>
        <taxon>Eukaryota</taxon>
        <taxon>Fungi</taxon>
        <taxon>Dikarya</taxon>
        <taxon>Ascomycota</taxon>
        <taxon>Pezizomycotina</taxon>
        <taxon>Sordariomycetes</taxon>
        <taxon>Xylariomycetidae</taxon>
        <taxon>Amphisphaeriales</taxon>
        <taxon>Apiosporaceae</taxon>
        <taxon>Apiospora</taxon>
    </lineage>
</organism>